<feature type="compositionally biased region" description="Basic residues" evidence="2">
    <location>
        <begin position="27"/>
        <end position="37"/>
    </location>
</feature>
<dbReference type="InterPro" id="IPR001126">
    <property type="entry name" value="UmuC"/>
</dbReference>
<protein>
    <recommendedName>
        <fullName evidence="3">UmuC domain-containing protein</fullName>
    </recommendedName>
</protein>
<name>A0A3B9IR22_9PROT</name>
<reference evidence="4 5" key="1">
    <citation type="journal article" date="2018" name="Nat. Biotechnol.">
        <title>A standardized bacterial taxonomy based on genome phylogeny substantially revises the tree of life.</title>
        <authorList>
            <person name="Parks D.H."/>
            <person name="Chuvochina M."/>
            <person name="Waite D.W."/>
            <person name="Rinke C."/>
            <person name="Skarshewski A."/>
            <person name="Chaumeil P.A."/>
            <person name="Hugenholtz P."/>
        </authorList>
    </citation>
    <scope>NUCLEOTIDE SEQUENCE [LARGE SCALE GENOMIC DNA]</scope>
    <source>
        <strain evidence="4">UBA8739</strain>
    </source>
</reference>
<evidence type="ECO:0000313" key="4">
    <source>
        <dbReference type="EMBL" id="HAE50314.1"/>
    </source>
</evidence>
<dbReference type="SUPFAM" id="SSF56672">
    <property type="entry name" value="DNA/RNA polymerases"/>
    <property type="match status" value="1"/>
</dbReference>
<evidence type="ECO:0000313" key="5">
    <source>
        <dbReference type="Proteomes" id="UP000257706"/>
    </source>
</evidence>
<feature type="compositionally biased region" description="Basic residues" evidence="2">
    <location>
        <begin position="96"/>
        <end position="105"/>
    </location>
</feature>
<keyword evidence="1" id="KW-0227">DNA damage</keyword>
<feature type="domain" description="UmuC" evidence="3">
    <location>
        <begin position="178"/>
        <end position="300"/>
    </location>
</feature>
<dbReference type="PANTHER" id="PTHR35369">
    <property type="entry name" value="BLR3025 PROTEIN-RELATED"/>
    <property type="match status" value="1"/>
</dbReference>
<dbReference type="PANTHER" id="PTHR35369:SF2">
    <property type="entry name" value="BLR3025 PROTEIN"/>
    <property type="match status" value="1"/>
</dbReference>
<dbReference type="CDD" id="cd03468">
    <property type="entry name" value="PolY_like"/>
    <property type="match status" value="1"/>
</dbReference>
<feature type="compositionally biased region" description="Low complexity" evidence="2">
    <location>
        <begin position="14"/>
        <end position="26"/>
    </location>
</feature>
<dbReference type="AlphaFoldDB" id="A0A3B9IR22"/>
<dbReference type="Proteomes" id="UP000257706">
    <property type="component" value="Unassembled WGS sequence"/>
</dbReference>
<gene>
    <name evidence="4" type="ORF">DCK97_23150</name>
</gene>
<proteinExistence type="predicted"/>
<dbReference type="EMBL" id="DMAI01000379">
    <property type="protein sequence ID" value="HAE50314.1"/>
    <property type="molecule type" value="Genomic_DNA"/>
</dbReference>
<dbReference type="InterPro" id="IPR043502">
    <property type="entry name" value="DNA/RNA_pol_sf"/>
</dbReference>
<accession>A0A3B9IR22</accession>
<feature type="compositionally biased region" description="Basic and acidic residues" evidence="2">
    <location>
        <begin position="54"/>
        <end position="82"/>
    </location>
</feature>
<organism evidence="4 5">
    <name type="scientific">Tistrella mobilis</name>
    <dbReference type="NCBI Taxonomy" id="171437"/>
    <lineage>
        <taxon>Bacteria</taxon>
        <taxon>Pseudomonadati</taxon>
        <taxon>Pseudomonadota</taxon>
        <taxon>Alphaproteobacteria</taxon>
        <taxon>Geminicoccales</taxon>
        <taxon>Geminicoccaceae</taxon>
        <taxon>Tistrella</taxon>
    </lineage>
</organism>
<dbReference type="Pfam" id="PF00817">
    <property type="entry name" value="IMS"/>
    <property type="match status" value="1"/>
</dbReference>
<dbReference type="InterPro" id="IPR050356">
    <property type="entry name" value="SulA_CellDiv_inhibitor"/>
</dbReference>
<evidence type="ECO:0000259" key="3">
    <source>
        <dbReference type="Pfam" id="PF00817"/>
    </source>
</evidence>
<dbReference type="GO" id="GO:0006281">
    <property type="term" value="P:DNA repair"/>
    <property type="evidence" value="ECO:0007669"/>
    <property type="project" value="InterPro"/>
</dbReference>
<evidence type="ECO:0000256" key="2">
    <source>
        <dbReference type="SAM" id="MobiDB-lite"/>
    </source>
</evidence>
<sequence>MAGCGRLCRPPDRPAALAAGPAPCARRPARPLHRRLGGRGAGGEPGRYNRCGHAGRDPRSGCRGDTPGRTRPADPPDRDRRLVRPYPHPQPGQPAAHRRLTRPRNRTPAPARGRCPALPRGSISLMSSPHPDPARPAGTGSGRRILALHLPLLAVDRQILIAQAGGDADAARHWRHGPAACHAPGPRGPMITIPNPAARAAGVRTGMTLAEARARTAGDILLAPADPRGDRRALSWLADLADRFSPAVGLDGDQGLLLDITGVAHLFRGEAGLIARAGALIRGRGFSLTAAIAPTPLAASALARAQAQAHAQAQAQAYPPADAAVVVAHDRAGPEETRAALARLVGPLPPEMISLDGERLRRVAEGLARLGIRRVDALDALPRSSVAERFGPGLLDLLDRLYDRAPDPLHPRRPSAPVEVRISWAEPIGRAEDIAAATAALVDDLVADLGAAGLGARRLALSVHLVDGRLQRAELGLALASREPRHMMRLLAERLDRIDPGLGIEVMVLAAPVVQPLADLDRSLPGLGQAPLSTGTGGAAVAALIDRIDARLGNGRVRAVRIEAGVMPETAIRLIPAAIAPQRAVRIDDGPHRVTAPRPARLLARPEPALVVAALPDDPPARLRWRGRLHRVHLADGPERLTGPWWESPGAPAEARDYYRVETEDGLRLWVFRSRGSA</sequence>
<comment type="caution">
    <text evidence="4">The sequence shown here is derived from an EMBL/GenBank/DDBJ whole genome shotgun (WGS) entry which is preliminary data.</text>
</comment>
<evidence type="ECO:0000256" key="1">
    <source>
        <dbReference type="ARBA" id="ARBA00022763"/>
    </source>
</evidence>
<feature type="region of interest" description="Disordered" evidence="2">
    <location>
        <begin position="1"/>
        <end position="140"/>
    </location>
</feature>
<feature type="non-terminal residue" evidence="4">
    <location>
        <position position="678"/>
    </location>
</feature>